<evidence type="ECO:0000313" key="1">
    <source>
        <dbReference type="EMBL" id="CUS39802.1"/>
    </source>
</evidence>
<dbReference type="AlphaFoldDB" id="A0A0S4LT10"/>
<name>A0A0S4LT10_9BACT</name>
<dbReference type="RefSeq" id="WP_090902135.1">
    <property type="nucleotide sequence ID" value="NZ_CZPZ01000035.1"/>
</dbReference>
<dbReference type="STRING" id="1742973.COMA2_80188"/>
<keyword evidence="2" id="KW-1185">Reference proteome</keyword>
<gene>
    <name evidence="1" type="ORF">COMA2_80188</name>
</gene>
<dbReference type="EMBL" id="CZPZ01000035">
    <property type="protein sequence ID" value="CUS39802.1"/>
    <property type="molecule type" value="Genomic_DNA"/>
</dbReference>
<accession>A0A0S4LT10</accession>
<dbReference type="Proteomes" id="UP000198736">
    <property type="component" value="Unassembled WGS sequence"/>
</dbReference>
<evidence type="ECO:0000313" key="2">
    <source>
        <dbReference type="Proteomes" id="UP000198736"/>
    </source>
</evidence>
<sequence length="138" mass="15278">MPTPNNSISSQPETSRTHRLEALVQQLEDLSQSQEGALHEPNEALAAFDGEVEQLLTKLYGAEHERLQSYKYATLGEAEAMVNLPESAQLPTESDDFKKSLQQRRQVLQGCISELQEAETVEVEALTGEDREDPPALG</sequence>
<proteinExistence type="predicted"/>
<organism evidence="1 2">
    <name type="scientific">Candidatus Nitrospira nitrificans</name>
    <dbReference type="NCBI Taxonomy" id="1742973"/>
    <lineage>
        <taxon>Bacteria</taxon>
        <taxon>Pseudomonadati</taxon>
        <taxon>Nitrospirota</taxon>
        <taxon>Nitrospiria</taxon>
        <taxon>Nitrospirales</taxon>
        <taxon>Nitrospiraceae</taxon>
        <taxon>Nitrospira</taxon>
    </lineage>
</organism>
<reference evidence="2" key="1">
    <citation type="submission" date="2015-10" db="EMBL/GenBank/DDBJ databases">
        <authorList>
            <person name="Luecker S."/>
            <person name="Luecker S."/>
        </authorList>
    </citation>
    <scope>NUCLEOTIDE SEQUENCE [LARGE SCALE GENOMIC DNA]</scope>
</reference>
<protein>
    <submittedName>
        <fullName evidence="1">Uncharacterized protein</fullName>
    </submittedName>
</protein>